<feature type="region of interest" description="Disordered" evidence="1">
    <location>
        <begin position="351"/>
        <end position="475"/>
    </location>
</feature>
<dbReference type="KEGG" id="gtt:GUITHDRAFT_101593"/>
<proteinExistence type="predicted"/>
<keyword evidence="5" id="KW-1185">Reference proteome</keyword>
<evidence type="ECO:0000256" key="1">
    <source>
        <dbReference type="SAM" id="MobiDB-lite"/>
    </source>
</evidence>
<evidence type="ECO:0000313" key="5">
    <source>
        <dbReference type="Proteomes" id="UP000011087"/>
    </source>
</evidence>
<dbReference type="PANTHER" id="PTHR23101:SF25">
    <property type="entry name" value="GTPASE-ACTIVATING PROTEIN AND VPS9 DOMAIN-CONTAINING PROTEIN 1"/>
    <property type="match status" value="1"/>
</dbReference>
<dbReference type="SMART" id="SM00167">
    <property type="entry name" value="VPS9"/>
    <property type="match status" value="1"/>
</dbReference>
<dbReference type="InterPro" id="IPR003123">
    <property type="entry name" value="VPS9"/>
</dbReference>
<dbReference type="RefSeq" id="XP_005839401.1">
    <property type="nucleotide sequence ID" value="XM_005839344.1"/>
</dbReference>
<evidence type="ECO:0000259" key="2">
    <source>
        <dbReference type="PROSITE" id="PS51205"/>
    </source>
</evidence>
<evidence type="ECO:0000313" key="4">
    <source>
        <dbReference type="EnsemblProtists" id="EKX52421"/>
    </source>
</evidence>
<dbReference type="PaxDb" id="55529-EKX52421"/>
<sequence length="513" mass="57158">MYSNSPTKALSREEWQALEQSSLKAVGTIVGSLKTILGEVQSAIDGNSFHQNNNSGDLYSEGKRHEETEVQDSFQALAQQRKSDYEDFIACMRQANAWDLRTRLQRFVKTFNEGPRYSRDVSREVVQNFLIDMENWMLQHPIWMNRTAELQIRALDSLEQYVTTRIHKRIFAPDMMSRKRDSELRMRIARLRFIGPDHLDIPATNRNDESWEKSVKALQVMSERTSPIEKLDCILEASRHICSAPTLNGLHTTVSADDFLPVLVYIVLRANPSELPSNIDFISDYRSRSRNVGEAAYFFTHLAGALHFIETLDATRLSIEPSLFDRLMESEDENIYSFVTDLSSIKITPEIDVSSQDFPPTSTNSSADAGAGSEHGESDPNGSSHSLDELESDWEQKHILEAGDGENGDPSGAGETSRSNAGGGLQQQSPPRWSMKPQLSKHLKPTVQIASSPSILGSTVEYSPGPQDSPQKLGKKKTLAELGLLDSVDRRFGEEGEGLGWLMMSGAAAGSKT</sequence>
<dbReference type="OrthoDB" id="300289at2759"/>
<reference evidence="3 5" key="1">
    <citation type="journal article" date="2012" name="Nature">
        <title>Algal genomes reveal evolutionary mosaicism and the fate of nucleomorphs.</title>
        <authorList>
            <consortium name="DOE Joint Genome Institute"/>
            <person name="Curtis B.A."/>
            <person name="Tanifuji G."/>
            <person name="Burki F."/>
            <person name="Gruber A."/>
            <person name="Irimia M."/>
            <person name="Maruyama S."/>
            <person name="Arias M.C."/>
            <person name="Ball S.G."/>
            <person name="Gile G.H."/>
            <person name="Hirakawa Y."/>
            <person name="Hopkins J.F."/>
            <person name="Kuo A."/>
            <person name="Rensing S.A."/>
            <person name="Schmutz J."/>
            <person name="Symeonidi A."/>
            <person name="Elias M."/>
            <person name="Eveleigh R.J."/>
            <person name="Herman E.K."/>
            <person name="Klute M.J."/>
            <person name="Nakayama T."/>
            <person name="Obornik M."/>
            <person name="Reyes-Prieto A."/>
            <person name="Armbrust E.V."/>
            <person name="Aves S.J."/>
            <person name="Beiko R.G."/>
            <person name="Coutinho P."/>
            <person name="Dacks J.B."/>
            <person name="Durnford D.G."/>
            <person name="Fast N.M."/>
            <person name="Green B.R."/>
            <person name="Grisdale C.J."/>
            <person name="Hempel F."/>
            <person name="Henrissat B."/>
            <person name="Hoppner M.P."/>
            <person name="Ishida K."/>
            <person name="Kim E."/>
            <person name="Koreny L."/>
            <person name="Kroth P.G."/>
            <person name="Liu Y."/>
            <person name="Malik S.B."/>
            <person name="Maier U.G."/>
            <person name="McRose D."/>
            <person name="Mock T."/>
            <person name="Neilson J.A."/>
            <person name="Onodera N.T."/>
            <person name="Poole A.M."/>
            <person name="Pritham E.J."/>
            <person name="Richards T.A."/>
            <person name="Rocap G."/>
            <person name="Roy S.W."/>
            <person name="Sarai C."/>
            <person name="Schaack S."/>
            <person name="Shirato S."/>
            <person name="Slamovits C.H."/>
            <person name="Spencer D.F."/>
            <person name="Suzuki S."/>
            <person name="Worden A.Z."/>
            <person name="Zauner S."/>
            <person name="Barry K."/>
            <person name="Bell C."/>
            <person name="Bharti A.K."/>
            <person name="Crow J.A."/>
            <person name="Grimwood J."/>
            <person name="Kramer R."/>
            <person name="Lindquist E."/>
            <person name="Lucas S."/>
            <person name="Salamov A."/>
            <person name="McFadden G.I."/>
            <person name="Lane C.E."/>
            <person name="Keeling P.J."/>
            <person name="Gray M.W."/>
            <person name="Grigoriev I.V."/>
            <person name="Archibald J.M."/>
        </authorList>
    </citation>
    <scope>NUCLEOTIDE SEQUENCE</scope>
    <source>
        <strain evidence="3 5">CCMP2712</strain>
    </source>
</reference>
<dbReference type="PROSITE" id="PS51205">
    <property type="entry name" value="VPS9"/>
    <property type="match status" value="1"/>
</dbReference>
<gene>
    <name evidence="3" type="ORF">GUITHDRAFT_101593</name>
</gene>
<dbReference type="GO" id="GO:0016192">
    <property type="term" value="P:vesicle-mediated transport"/>
    <property type="evidence" value="ECO:0007669"/>
    <property type="project" value="InterPro"/>
</dbReference>
<dbReference type="SUPFAM" id="SSF109993">
    <property type="entry name" value="VPS9 domain"/>
    <property type="match status" value="1"/>
</dbReference>
<dbReference type="Gene3D" id="1.10.246.120">
    <property type="match status" value="1"/>
</dbReference>
<dbReference type="GO" id="GO:0005085">
    <property type="term" value="F:guanyl-nucleotide exchange factor activity"/>
    <property type="evidence" value="ECO:0007669"/>
    <property type="project" value="InterPro"/>
</dbReference>
<feature type="compositionally biased region" description="Polar residues" evidence="1">
    <location>
        <begin position="448"/>
        <end position="470"/>
    </location>
</feature>
<dbReference type="Proteomes" id="UP000011087">
    <property type="component" value="Unassembled WGS sequence"/>
</dbReference>
<dbReference type="GO" id="GO:0005829">
    <property type="term" value="C:cytosol"/>
    <property type="evidence" value="ECO:0007669"/>
    <property type="project" value="TreeGrafter"/>
</dbReference>
<dbReference type="InterPro" id="IPR041545">
    <property type="entry name" value="DUF5601"/>
</dbReference>
<protein>
    <recommendedName>
        <fullName evidence="2">VPS9 domain-containing protein</fullName>
    </recommendedName>
</protein>
<feature type="compositionally biased region" description="Polar residues" evidence="1">
    <location>
        <begin position="353"/>
        <end position="367"/>
    </location>
</feature>
<dbReference type="EnsemblProtists" id="EKX52421">
    <property type="protein sequence ID" value="EKX52421"/>
    <property type="gene ID" value="GUITHDRAFT_101593"/>
</dbReference>
<reference evidence="4" key="3">
    <citation type="submission" date="2015-06" db="UniProtKB">
        <authorList>
            <consortium name="EnsemblProtists"/>
        </authorList>
    </citation>
    <scope>IDENTIFICATION</scope>
</reference>
<feature type="domain" description="VPS9" evidence="2">
    <location>
        <begin position="178"/>
        <end position="318"/>
    </location>
</feature>
<dbReference type="EMBL" id="JH992972">
    <property type="protein sequence ID" value="EKX52421.1"/>
    <property type="molecule type" value="Genomic_DNA"/>
</dbReference>
<dbReference type="InterPro" id="IPR045046">
    <property type="entry name" value="Vps9-like"/>
</dbReference>
<dbReference type="GO" id="GO:0031267">
    <property type="term" value="F:small GTPase binding"/>
    <property type="evidence" value="ECO:0007669"/>
    <property type="project" value="TreeGrafter"/>
</dbReference>
<organism evidence="3">
    <name type="scientific">Guillardia theta (strain CCMP2712)</name>
    <name type="common">Cryptophyte</name>
    <dbReference type="NCBI Taxonomy" id="905079"/>
    <lineage>
        <taxon>Eukaryota</taxon>
        <taxon>Cryptophyceae</taxon>
        <taxon>Pyrenomonadales</taxon>
        <taxon>Geminigeraceae</taxon>
        <taxon>Guillardia</taxon>
    </lineage>
</organism>
<dbReference type="PANTHER" id="PTHR23101">
    <property type="entry name" value="RAB GDP/GTP EXCHANGE FACTOR"/>
    <property type="match status" value="1"/>
</dbReference>
<dbReference type="Pfam" id="PF02204">
    <property type="entry name" value="VPS9"/>
    <property type="match status" value="1"/>
</dbReference>
<dbReference type="HOGENOM" id="CLU_531528_0_0_1"/>
<dbReference type="GeneID" id="17309099"/>
<accession>L1JV29</accession>
<dbReference type="InterPro" id="IPR037191">
    <property type="entry name" value="VPS9_dom_sf"/>
</dbReference>
<dbReference type="GO" id="GO:0030139">
    <property type="term" value="C:endocytic vesicle"/>
    <property type="evidence" value="ECO:0007669"/>
    <property type="project" value="TreeGrafter"/>
</dbReference>
<reference evidence="5" key="2">
    <citation type="submission" date="2012-11" db="EMBL/GenBank/DDBJ databases">
        <authorList>
            <person name="Kuo A."/>
            <person name="Curtis B.A."/>
            <person name="Tanifuji G."/>
            <person name="Burki F."/>
            <person name="Gruber A."/>
            <person name="Irimia M."/>
            <person name="Maruyama S."/>
            <person name="Arias M.C."/>
            <person name="Ball S.G."/>
            <person name="Gile G.H."/>
            <person name="Hirakawa Y."/>
            <person name="Hopkins J.F."/>
            <person name="Rensing S.A."/>
            <person name="Schmutz J."/>
            <person name="Symeonidi A."/>
            <person name="Elias M."/>
            <person name="Eveleigh R.J."/>
            <person name="Herman E.K."/>
            <person name="Klute M.J."/>
            <person name="Nakayama T."/>
            <person name="Obornik M."/>
            <person name="Reyes-Prieto A."/>
            <person name="Armbrust E.V."/>
            <person name="Aves S.J."/>
            <person name="Beiko R.G."/>
            <person name="Coutinho P."/>
            <person name="Dacks J.B."/>
            <person name="Durnford D.G."/>
            <person name="Fast N.M."/>
            <person name="Green B.R."/>
            <person name="Grisdale C."/>
            <person name="Hempe F."/>
            <person name="Henrissat B."/>
            <person name="Hoppner M.P."/>
            <person name="Ishida K.-I."/>
            <person name="Kim E."/>
            <person name="Koreny L."/>
            <person name="Kroth P.G."/>
            <person name="Liu Y."/>
            <person name="Malik S.-B."/>
            <person name="Maier U.G."/>
            <person name="McRose D."/>
            <person name="Mock T."/>
            <person name="Neilson J.A."/>
            <person name="Onodera N.T."/>
            <person name="Poole A.M."/>
            <person name="Pritham E.J."/>
            <person name="Richards T.A."/>
            <person name="Rocap G."/>
            <person name="Roy S.W."/>
            <person name="Sarai C."/>
            <person name="Schaack S."/>
            <person name="Shirato S."/>
            <person name="Slamovits C.H."/>
            <person name="Spencer D.F."/>
            <person name="Suzuki S."/>
            <person name="Worden A.Z."/>
            <person name="Zauner S."/>
            <person name="Barry K."/>
            <person name="Bell C."/>
            <person name="Bharti A.K."/>
            <person name="Crow J.A."/>
            <person name="Grimwood J."/>
            <person name="Kramer R."/>
            <person name="Lindquist E."/>
            <person name="Lucas S."/>
            <person name="Salamov A."/>
            <person name="McFadden G.I."/>
            <person name="Lane C.E."/>
            <person name="Keeling P.J."/>
            <person name="Gray M.W."/>
            <person name="Grigoriev I.V."/>
            <person name="Archibald J.M."/>
        </authorList>
    </citation>
    <scope>NUCLEOTIDE SEQUENCE</scope>
    <source>
        <strain evidence="5">CCMP2712</strain>
    </source>
</reference>
<feature type="compositionally biased region" description="Polar residues" evidence="1">
    <location>
        <begin position="414"/>
        <end position="431"/>
    </location>
</feature>
<dbReference type="AlphaFoldDB" id="L1JV29"/>
<dbReference type="STRING" id="905079.L1JV29"/>
<evidence type="ECO:0000313" key="3">
    <source>
        <dbReference type="EMBL" id="EKX52421.1"/>
    </source>
</evidence>
<name>L1JV29_GUITC</name>
<dbReference type="Pfam" id="PF18151">
    <property type="entry name" value="DUF5601"/>
    <property type="match status" value="1"/>
</dbReference>
<dbReference type="eggNOG" id="KOG2319">
    <property type="taxonomic scope" value="Eukaryota"/>
</dbReference>
<dbReference type="Gene3D" id="1.20.1050.80">
    <property type="entry name" value="VPS9 domain"/>
    <property type="match status" value="1"/>
</dbReference>